<keyword evidence="3" id="KW-1185">Reference proteome</keyword>
<feature type="region of interest" description="Disordered" evidence="1">
    <location>
        <begin position="1"/>
        <end position="23"/>
    </location>
</feature>
<reference evidence="3" key="1">
    <citation type="journal article" date="2013" name="Nature">
        <title>Draft genome of the wheat A-genome progenitor Triticum urartu.</title>
        <authorList>
            <person name="Ling H.Q."/>
            <person name="Zhao S."/>
            <person name="Liu D."/>
            <person name="Wang J."/>
            <person name="Sun H."/>
            <person name="Zhang C."/>
            <person name="Fan H."/>
            <person name="Li D."/>
            <person name="Dong L."/>
            <person name="Tao Y."/>
            <person name="Gao C."/>
            <person name="Wu H."/>
            <person name="Li Y."/>
            <person name="Cui Y."/>
            <person name="Guo X."/>
            <person name="Zheng S."/>
            <person name="Wang B."/>
            <person name="Yu K."/>
            <person name="Liang Q."/>
            <person name="Yang W."/>
            <person name="Lou X."/>
            <person name="Chen J."/>
            <person name="Feng M."/>
            <person name="Jian J."/>
            <person name="Zhang X."/>
            <person name="Luo G."/>
            <person name="Jiang Y."/>
            <person name="Liu J."/>
            <person name="Wang Z."/>
            <person name="Sha Y."/>
            <person name="Zhang B."/>
            <person name="Wu H."/>
            <person name="Tang D."/>
            <person name="Shen Q."/>
            <person name="Xue P."/>
            <person name="Zou S."/>
            <person name="Wang X."/>
            <person name="Liu X."/>
            <person name="Wang F."/>
            <person name="Yang Y."/>
            <person name="An X."/>
            <person name="Dong Z."/>
            <person name="Zhang K."/>
            <person name="Zhang X."/>
            <person name="Luo M.C."/>
            <person name="Dvorak J."/>
            <person name="Tong Y."/>
            <person name="Wang J."/>
            <person name="Yang H."/>
            <person name="Li Z."/>
            <person name="Wang D."/>
            <person name="Zhang A."/>
            <person name="Wang J."/>
        </authorList>
    </citation>
    <scope>NUCLEOTIDE SEQUENCE</scope>
    <source>
        <strain evidence="3">cv. G1812</strain>
    </source>
</reference>
<evidence type="ECO:0000313" key="3">
    <source>
        <dbReference type="Proteomes" id="UP000015106"/>
    </source>
</evidence>
<organism evidence="2 3">
    <name type="scientific">Triticum urartu</name>
    <name type="common">Red wild einkorn</name>
    <name type="synonym">Crithodium urartu</name>
    <dbReference type="NCBI Taxonomy" id="4572"/>
    <lineage>
        <taxon>Eukaryota</taxon>
        <taxon>Viridiplantae</taxon>
        <taxon>Streptophyta</taxon>
        <taxon>Embryophyta</taxon>
        <taxon>Tracheophyta</taxon>
        <taxon>Spermatophyta</taxon>
        <taxon>Magnoliopsida</taxon>
        <taxon>Liliopsida</taxon>
        <taxon>Poales</taxon>
        <taxon>Poaceae</taxon>
        <taxon>BOP clade</taxon>
        <taxon>Pooideae</taxon>
        <taxon>Triticodae</taxon>
        <taxon>Triticeae</taxon>
        <taxon>Triticinae</taxon>
        <taxon>Triticum</taxon>
    </lineage>
</organism>
<dbReference type="Gramene" id="TuG1812G0700000584.01.T02">
    <property type="protein sequence ID" value="TuG1812G0700000584.01.T02.cds473508"/>
    <property type="gene ID" value="TuG1812G0700000584.01"/>
</dbReference>
<reference evidence="2" key="3">
    <citation type="submission" date="2022-06" db="UniProtKB">
        <authorList>
            <consortium name="EnsemblPlants"/>
        </authorList>
    </citation>
    <scope>IDENTIFICATION</scope>
</reference>
<proteinExistence type="predicted"/>
<accession>A0A8R7QZD6</accession>
<dbReference type="Proteomes" id="UP000015106">
    <property type="component" value="Chromosome 7"/>
</dbReference>
<sequence length="110" mass="12279">MTPLRRGQPRLPPHASGFAPFGTATRAGQRGRCVEVDVAFLPTTSPTTLTTSAVSAPHYASTTWCSDLSWRKRDAGVLFLYKEALLFCSMKTHKMLRLIFSLLHIFPTFH</sequence>
<dbReference type="EnsemblPlants" id="TuG1812G0700000584.01.T02">
    <property type="protein sequence ID" value="TuG1812G0700000584.01.T02.cds473508"/>
    <property type="gene ID" value="TuG1812G0700000584.01"/>
</dbReference>
<reference evidence="2" key="2">
    <citation type="submission" date="2018-03" db="EMBL/GenBank/DDBJ databases">
        <title>The Triticum urartu genome reveals the dynamic nature of wheat genome evolution.</title>
        <authorList>
            <person name="Ling H."/>
            <person name="Ma B."/>
            <person name="Shi X."/>
            <person name="Liu H."/>
            <person name="Dong L."/>
            <person name="Sun H."/>
            <person name="Cao Y."/>
            <person name="Gao Q."/>
            <person name="Zheng S."/>
            <person name="Li Y."/>
            <person name="Yu Y."/>
            <person name="Du H."/>
            <person name="Qi M."/>
            <person name="Li Y."/>
            <person name="Yu H."/>
            <person name="Cui Y."/>
            <person name="Wang N."/>
            <person name="Chen C."/>
            <person name="Wu H."/>
            <person name="Zhao Y."/>
            <person name="Zhang J."/>
            <person name="Li Y."/>
            <person name="Zhou W."/>
            <person name="Zhang B."/>
            <person name="Hu W."/>
            <person name="Eijk M."/>
            <person name="Tang J."/>
            <person name="Witsenboer H."/>
            <person name="Zhao S."/>
            <person name="Li Z."/>
            <person name="Zhang A."/>
            <person name="Wang D."/>
            <person name="Liang C."/>
        </authorList>
    </citation>
    <scope>NUCLEOTIDE SEQUENCE [LARGE SCALE GENOMIC DNA]</scope>
    <source>
        <strain evidence="2">cv. G1812</strain>
    </source>
</reference>
<dbReference type="AlphaFoldDB" id="A0A8R7QZD6"/>
<protein>
    <submittedName>
        <fullName evidence="2">Uncharacterized protein</fullName>
    </submittedName>
</protein>
<evidence type="ECO:0000313" key="2">
    <source>
        <dbReference type="EnsemblPlants" id="TuG1812G0700000584.01.T02.cds473508"/>
    </source>
</evidence>
<name>A0A8R7QZD6_TRIUA</name>
<evidence type="ECO:0000256" key="1">
    <source>
        <dbReference type="SAM" id="MobiDB-lite"/>
    </source>
</evidence>